<reference evidence="5 6" key="1">
    <citation type="submission" date="2019-07" db="EMBL/GenBank/DDBJ databases">
        <title>R&amp;d 2014.</title>
        <authorList>
            <person name="Klenk H.-P."/>
        </authorList>
    </citation>
    <scope>NUCLEOTIDE SEQUENCE [LARGE SCALE GENOMIC DNA]</scope>
    <source>
        <strain evidence="5 6">DSM 43868</strain>
    </source>
</reference>
<dbReference type="SUPFAM" id="SSF52540">
    <property type="entry name" value="P-loop containing nucleoside triphosphate hydrolases"/>
    <property type="match status" value="1"/>
</dbReference>
<dbReference type="PANTHER" id="PTHR24220">
    <property type="entry name" value="IMPORT ATP-BINDING PROTEIN"/>
    <property type="match status" value="1"/>
</dbReference>
<comment type="caution">
    <text evidence="5">The sequence shown here is derived from an EMBL/GenBank/DDBJ whole genome shotgun (WGS) entry which is preliminary data.</text>
</comment>
<proteinExistence type="predicted"/>
<dbReference type="PROSITE" id="PS00211">
    <property type="entry name" value="ABC_TRANSPORTER_1"/>
    <property type="match status" value="1"/>
</dbReference>
<dbReference type="FunFam" id="3.40.50.300:FF:000032">
    <property type="entry name" value="Export ABC transporter ATP-binding protein"/>
    <property type="match status" value="1"/>
</dbReference>
<dbReference type="GO" id="GO:0016887">
    <property type="term" value="F:ATP hydrolysis activity"/>
    <property type="evidence" value="ECO:0007669"/>
    <property type="project" value="InterPro"/>
</dbReference>
<dbReference type="InterPro" id="IPR017871">
    <property type="entry name" value="ABC_transporter-like_CS"/>
</dbReference>
<dbReference type="GO" id="GO:0005886">
    <property type="term" value="C:plasma membrane"/>
    <property type="evidence" value="ECO:0007669"/>
    <property type="project" value="TreeGrafter"/>
</dbReference>
<evidence type="ECO:0000256" key="3">
    <source>
        <dbReference type="ARBA" id="ARBA00022840"/>
    </source>
</evidence>
<dbReference type="InterPro" id="IPR027417">
    <property type="entry name" value="P-loop_NTPase"/>
</dbReference>
<dbReference type="CDD" id="cd03255">
    <property type="entry name" value="ABC_MJ0796_LolCDE_FtsE"/>
    <property type="match status" value="1"/>
</dbReference>
<keyword evidence="6" id="KW-1185">Reference proteome</keyword>
<evidence type="ECO:0000259" key="4">
    <source>
        <dbReference type="PROSITE" id="PS50893"/>
    </source>
</evidence>
<dbReference type="InterPro" id="IPR015854">
    <property type="entry name" value="ABC_transpr_LolD-like"/>
</dbReference>
<dbReference type="Pfam" id="PF00005">
    <property type="entry name" value="ABC_tran"/>
    <property type="match status" value="1"/>
</dbReference>
<evidence type="ECO:0000313" key="6">
    <source>
        <dbReference type="Proteomes" id="UP000319825"/>
    </source>
</evidence>
<keyword evidence="1" id="KW-0813">Transport</keyword>
<name>A0A562IFY1_MICOL</name>
<dbReference type="GO" id="GO:0005524">
    <property type="term" value="F:ATP binding"/>
    <property type="evidence" value="ECO:0007669"/>
    <property type="project" value="UniProtKB-KW"/>
</dbReference>
<keyword evidence="3 5" id="KW-0067">ATP-binding</keyword>
<dbReference type="GO" id="GO:0098796">
    <property type="term" value="C:membrane protein complex"/>
    <property type="evidence" value="ECO:0007669"/>
    <property type="project" value="UniProtKB-ARBA"/>
</dbReference>
<dbReference type="PROSITE" id="PS50893">
    <property type="entry name" value="ABC_TRANSPORTER_2"/>
    <property type="match status" value="1"/>
</dbReference>
<organism evidence="5 6">
    <name type="scientific">Micromonospora olivasterospora</name>
    <dbReference type="NCBI Taxonomy" id="1880"/>
    <lineage>
        <taxon>Bacteria</taxon>
        <taxon>Bacillati</taxon>
        <taxon>Actinomycetota</taxon>
        <taxon>Actinomycetes</taxon>
        <taxon>Micromonosporales</taxon>
        <taxon>Micromonosporaceae</taxon>
        <taxon>Micromonospora</taxon>
    </lineage>
</organism>
<dbReference type="Gene3D" id="3.40.50.300">
    <property type="entry name" value="P-loop containing nucleotide triphosphate hydrolases"/>
    <property type="match status" value="1"/>
</dbReference>
<dbReference type="PANTHER" id="PTHR24220:SF685">
    <property type="entry name" value="ABC TRANSPORTER RELATED"/>
    <property type="match status" value="1"/>
</dbReference>
<keyword evidence="2" id="KW-0547">Nucleotide-binding</keyword>
<dbReference type="SMART" id="SM00382">
    <property type="entry name" value="AAA"/>
    <property type="match status" value="1"/>
</dbReference>
<dbReference type="InterPro" id="IPR017911">
    <property type="entry name" value="MacB-like_ATP-bd"/>
</dbReference>
<dbReference type="InterPro" id="IPR003439">
    <property type="entry name" value="ABC_transporter-like_ATP-bd"/>
</dbReference>
<protein>
    <submittedName>
        <fullName evidence="5">Putative ABC transport system ATP-binding protein</fullName>
    </submittedName>
</protein>
<dbReference type="OrthoDB" id="9802264at2"/>
<dbReference type="RefSeq" id="WP_145776135.1">
    <property type="nucleotide sequence ID" value="NZ_VLKE01000001.1"/>
</dbReference>
<feature type="domain" description="ABC transporter" evidence="4">
    <location>
        <begin position="2"/>
        <end position="221"/>
    </location>
</feature>
<dbReference type="GO" id="GO:0022857">
    <property type="term" value="F:transmembrane transporter activity"/>
    <property type="evidence" value="ECO:0007669"/>
    <property type="project" value="TreeGrafter"/>
</dbReference>
<dbReference type="EMBL" id="VLKE01000001">
    <property type="protein sequence ID" value="TWH69635.1"/>
    <property type="molecule type" value="Genomic_DNA"/>
</dbReference>
<sequence length="222" mass="23619">MLNAIDVRYSFGQTVALADASATVAPGEKVALVGPSGSGKTTFLYCLAGLLRPGRGQVLFNGKDLAKMSDEERSDLRLRSFGFVFQFAELVPELTIRENVALPLDLAGVDRAERAERVALLLDRLGLTSEAGRRPAQVSGGQAQRAAVARAIVHRPSVVFADEPTGSLDTANGEAVIDLLFGLSEEQGSAVVLVTHDPKIACRADRVLELRDGRLLAEVPSP</sequence>
<evidence type="ECO:0000313" key="5">
    <source>
        <dbReference type="EMBL" id="TWH69635.1"/>
    </source>
</evidence>
<dbReference type="InterPro" id="IPR003593">
    <property type="entry name" value="AAA+_ATPase"/>
</dbReference>
<dbReference type="Proteomes" id="UP000319825">
    <property type="component" value="Unassembled WGS sequence"/>
</dbReference>
<evidence type="ECO:0000256" key="1">
    <source>
        <dbReference type="ARBA" id="ARBA00022448"/>
    </source>
</evidence>
<dbReference type="AlphaFoldDB" id="A0A562IFY1"/>
<gene>
    <name evidence="5" type="ORF">JD77_04645</name>
</gene>
<evidence type="ECO:0000256" key="2">
    <source>
        <dbReference type="ARBA" id="ARBA00022741"/>
    </source>
</evidence>
<accession>A0A562IFY1</accession>